<dbReference type="EMBL" id="VSSQ01014315">
    <property type="protein sequence ID" value="MPM53399.1"/>
    <property type="molecule type" value="Genomic_DNA"/>
</dbReference>
<evidence type="ECO:0000259" key="7">
    <source>
        <dbReference type="SMART" id="SM00904"/>
    </source>
</evidence>
<dbReference type="InterPro" id="IPR023468">
    <property type="entry name" value="Riboflavin_kinase"/>
</dbReference>
<evidence type="ECO:0000256" key="5">
    <source>
        <dbReference type="ARBA" id="ARBA00022741"/>
    </source>
</evidence>
<reference evidence="8" key="1">
    <citation type="submission" date="2019-08" db="EMBL/GenBank/DDBJ databases">
        <authorList>
            <person name="Kucharzyk K."/>
            <person name="Murdoch R.W."/>
            <person name="Higgins S."/>
            <person name="Loffler F."/>
        </authorList>
    </citation>
    <scope>NUCLEOTIDE SEQUENCE</scope>
</reference>
<evidence type="ECO:0000256" key="4">
    <source>
        <dbReference type="ARBA" id="ARBA00022679"/>
    </source>
</evidence>
<name>A0A645AJR9_9ZZZZ</name>
<dbReference type="SMART" id="SM00904">
    <property type="entry name" value="Flavokinase"/>
    <property type="match status" value="1"/>
</dbReference>
<keyword evidence="5" id="KW-0547">Nucleotide-binding</keyword>
<dbReference type="PANTHER" id="PTHR22749:SF6">
    <property type="entry name" value="RIBOFLAVIN KINASE"/>
    <property type="match status" value="1"/>
</dbReference>
<comment type="caution">
    <text evidence="8">The sequence shown here is derived from an EMBL/GenBank/DDBJ whole genome shotgun (WGS) entry which is preliminary data.</text>
</comment>
<protein>
    <recommendedName>
        <fullName evidence="1">riboflavin kinase</fullName>
        <ecNumber evidence="1">2.7.1.26</ecNumber>
    </recommendedName>
</protein>
<evidence type="ECO:0000313" key="8">
    <source>
        <dbReference type="EMBL" id="MPM53399.1"/>
    </source>
</evidence>
<dbReference type="InterPro" id="IPR023465">
    <property type="entry name" value="Riboflavin_kinase_dom_sf"/>
</dbReference>
<evidence type="ECO:0000256" key="3">
    <source>
        <dbReference type="ARBA" id="ARBA00022643"/>
    </source>
</evidence>
<dbReference type="EC" id="2.7.1.26" evidence="1"/>
<keyword evidence="3" id="KW-0288">FMN</keyword>
<dbReference type="Pfam" id="PF01687">
    <property type="entry name" value="Flavokinase"/>
    <property type="match status" value="1"/>
</dbReference>
<keyword evidence="2" id="KW-0285">Flavoprotein</keyword>
<dbReference type="InterPro" id="IPR015865">
    <property type="entry name" value="Riboflavin_kinase_bac/euk"/>
</dbReference>
<dbReference type="GO" id="GO:0009398">
    <property type="term" value="P:FMN biosynthetic process"/>
    <property type="evidence" value="ECO:0007669"/>
    <property type="project" value="TreeGrafter"/>
</dbReference>
<dbReference type="SUPFAM" id="SSF82114">
    <property type="entry name" value="Riboflavin kinase-like"/>
    <property type="match status" value="1"/>
</dbReference>
<dbReference type="GO" id="GO:0009231">
    <property type="term" value="P:riboflavin biosynthetic process"/>
    <property type="evidence" value="ECO:0007669"/>
    <property type="project" value="InterPro"/>
</dbReference>
<dbReference type="GO" id="GO:0005524">
    <property type="term" value="F:ATP binding"/>
    <property type="evidence" value="ECO:0007669"/>
    <property type="project" value="UniProtKB-KW"/>
</dbReference>
<evidence type="ECO:0000256" key="6">
    <source>
        <dbReference type="ARBA" id="ARBA00022840"/>
    </source>
</evidence>
<evidence type="ECO:0000256" key="1">
    <source>
        <dbReference type="ARBA" id="ARBA00012105"/>
    </source>
</evidence>
<keyword evidence="4" id="KW-0808">Transferase</keyword>
<keyword evidence="6" id="KW-0067">ATP-binding</keyword>
<accession>A0A645AJR9</accession>
<dbReference type="Gene3D" id="2.40.30.30">
    <property type="entry name" value="Riboflavin kinase-like"/>
    <property type="match status" value="1"/>
</dbReference>
<gene>
    <name evidence="8" type="ORF">SDC9_100167</name>
</gene>
<dbReference type="AlphaFoldDB" id="A0A645AJR9"/>
<organism evidence="8">
    <name type="scientific">bioreactor metagenome</name>
    <dbReference type="NCBI Taxonomy" id="1076179"/>
    <lineage>
        <taxon>unclassified sequences</taxon>
        <taxon>metagenomes</taxon>
        <taxon>ecological metagenomes</taxon>
    </lineage>
</organism>
<dbReference type="GO" id="GO:0008531">
    <property type="term" value="F:riboflavin kinase activity"/>
    <property type="evidence" value="ECO:0007669"/>
    <property type="project" value="UniProtKB-EC"/>
</dbReference>
<proteinExistence type="predicted"/>
<dbReference type="PANTHER" id="PTHR22749">
    <property type="entry name" value="RIBOFLAVIN KINASE/FMN ADENYLYLTRANSFERASE"/>
    <property type="match status" value="1"/>
</dbReference>
<feature type="domain" description="Riboflavin kinase" evidence="7">
    <location>
        <begin position="1"/>
        <end position="81"/>
    </location>
</feature>
<sequence length="87" mass="10062">MQVHTSLGTYSGIANIGTNPTFNGRERHIEVYLFNYKGDLYGKTIGVDFFEYIRGEKTFLGVDQLVDQIRRDINIAQEYFCKNCKVM</sequence>
<evidence type="ECO:0000256" key="2">
    <source>
        <dbReference type="ARBA" id="ARBA00022630"/>
    </source>
</evidence>